<evidence type="ECO:0000256" key="8">
    <source>
        <dbReference type="ARBA" id="ARBA00023211"/>
    </source>
</evidence>
<dbReference type="GO" id="GO:0003677">
    <property type="term" value="F:DNA binding"/>
    <property type="evidence" value="ECO:0007669"/>
    <property type="project" value="UniProtKB-KW"/>
</dbReference>
<comment type="subunit">
    <text evidence="9">Homodimer, forms a heterotetramer with a Cas2 homodimer.</text>
</comment>
<dbReference type="EMBL" id="CP011308">
    <property type="protein sequence ID" value="AKF24785.1"/>
    <property type="molecule type" value="Genomic_DNA"/>
</dbReference>
<keyword evidence="4" id="KW-0378">Hydrolase</keyword>
<name>A0A7U4M0W6_9BACT</name>
<dbReference type="GO" id="GO:0016787">
    <property type="term" value="F:hydrolase activity"/>
    <property type="evidence" value="ECO:0007669"/>
    <property type="project" value="UniProtKB-KW"/>
</dbReference>
<evidence type="ECO:0000256" key="7">
    <source>
        <dbReference type="ARBA" id="ARBA00023125"/>
    </source>
</evidence>
<dbReference type="PANTHER" id="PTHR34353">
    <property type="entry name" value="CRISPR-ASSOCIATED ENDONUCLEASE CAS1 1"/>
    <property type="match status" value="1"/>
</dbReference>
<evidence type="ECO:0000313" key="11">
    <source>
        <dbReference type="Proteomes" id="UP000034444"/>
    </source>
</evidence>
<evidence type="ECO:0000256" key="1">
    <source>
        <dbReference type="ARBA" id="ARBA00022722"/>
    </source>
</evidence>
<dbReference type="KEGG" id="slh:YH65_04840"/>
<dbReference type="AlphaFoldDB" id="A0A7U4M0W6"/>
<sequence length="283" mass="32782">MVEDDELRFKLSLEDTDSIVFEGDRFMISAKVLSALSHYKIATLFCDEYYLPSAILHPYHQSSLATKTLKAQLAVTPSYADKLWQRIIIAKIGQQREVLEILGKEAEKLKLYITQVREADKYGAEAKSAKYYWNRLFDQLVREPDSFDIRNQALNYAYALVRSLLTRDLSAAGFLPALGIWHDNKYNAFNLSDDLIEPFRPILDIGVYRILEFHPDEEVLTPQMKKELINLLDIVYIEYEKGSSSLRNVSRLYVQFFKRSVEQGDAELLSFPVFDIKKLDECL</sequence>
<reference evidence="11" key="2">
    <citation type="journal article" date="2017" name="Stand. Genomic Sci.">
        <title>Complete genome sequence of the sulfur-oxidizing chemolithoautotrophic Sulfurovum lithotrophicum 42BKTT.</title>
        <authorList>
            <person name="Jeon W."/>
            <person name="Priscilla L."/>
            <person name="Park G."/>
            <person name="Lee H."/>
            <person name="Lee N."/>
            <person name="Lee D."/>
            <person name="Kwon H."/>
            <person name="Ahn I."/>
            <person name="Lee C."/>
            <person name="Lee H."/>
            <person name="Ahn J."/>
        </authorList>
    </citation>
    <scope>NUCLEOTIDE SEQUENCE [LARGE SCALE GENOMIC DNA]</scope>
    <source>
        <strain evidence="11">ATCC BAA-797 / 42BKT</strain>
    </source>
</reference>
<protein>
    <recommendedName>
        <fullName evidence="12">CRISPR-associated endonuclease Cas1</fullName>
    </recommendedName>
</protein>
<dbReference type="Pfam" id="PF01867">
    <property type="entry name" value="Cas_Cas1"/>
    <property type="match status" value="1"/>
</dbReference>
<reference evidence="10 11" key="1">
    <citation type="submission" date="2015-04" db="EMBL/GenBank/DDBJ databases">
        <title>Complete genome sequence of Sulfurovum lithotrophicum ATCC BAA-797T.</title>
        <authorList>
            <person name="Ahn J."/>
            <person name="Park G."/>
            <person name="Jeon W."/>
            <person name="Jang Y."/>
            <person name="Jang M."/>
            <person name="Lee H."/>
            <person name="Lee H."/>
        </authorList>
    </citation>
    <scope>NUCLEOTIDE SEQUENCE [LARGE SCALE GENOMIC DNA]</scope>
    <source>
        <strain evidence="11">ATCC BAA-797 / 42BKT</strain>
    </source>
</reference>
<dbReference type="InterPro" id="IPR019855">
    <property type="entry name" value="CRISPR-assoc_Cas1_NMENI"/>
</dbReference>
<keyword evidence="7" id="KW-0238">DNA-binding</keyword>
<evidence type="ECO:0000313" key="10">
    <source>
        <dbReference type="EMBL" id="AKF24785.1"/>
    </source>
</evidence>
<accession>A0A7U4M0W6</accession>
<keyword evidence="11" id="KW-1185">Reference proteome</keyword>
<dbReference type="GO" id="GO:0004520">
    <property type="term" value="F:DNA endonuclease activity"/>
    <property type="evidence" value="ECO:0007669"/>
    <property type="project" value="InterPro"/>
</dbReference>
<keyword evidence="5" id="KW-0460">Magnesium</keyword>
<evidence type="ECO:0000256" key="6">
    <source>
        <dbReference type="ARBA" id="ARBA00023118"/>
    </source>
</evidence>
<evidence type="ECO:0000256" key="4">
    <source>
        <dbReference type="ARBA" id="ARBA00022801"/>
    </source>
</evidence>
<organism evidence="10 11">
    <name type="scientific">Sulfurovum lithotrophicum</name>
    <dbReference type="NCBI Taxonomy" id="206403"/>
    <lineage>
        <taxon>Bacteria</taxon>
        <taxon>Pseudomonadati</taxon>
        <taxon>Campylobacterota</taxon>
        <taxon>Epsilonproteobacteria</taxon>
        <taxon>Campylobacterales</taxon>
        <taxon>Sulfurovaceae</taxon>
        <taxon>Sulfurovum</taxon>
    </lineage>
</organism>
<proteinExistence type="predicted"/>
<dbReference type="NCBIfam" id="TIGR03639">
    <property type="entry name" value="cas1_NMENI"/>
    <property type="match status" value="1"/>
</dbReference>
<gene>
    <name evidence="10" type="ORF">YH65_04840</name>
</gene>
<dbReference type="InterPro" id="IPR002729">
    <property type="entry name" value="CRISPR-assoc_Cas1"/>
</dbReference>
<dbReference type="Proteomes" id="UP000034444">
    <property type="component" value="Chromosome"/>
</dbReference>
<dbReference type="GO" id="GO:0051607">
    <property type="term" value="P:defense response to virus"/>
    <property type="evidence" value="ECO:0007669"/>
    <property type="project" value="UniProtKB-KW"/>
</dbReference>
<evidence type="ECO:0000256" key="9">
    <source>
        <dbReference type="ARBA" id="ARBA00038592"/>
    </source>
</evidence>
<dbReference type="InterPro" id="IPR050646">
    <property type="entry name" value="Cas1"/>
</dbReference>
<dbReference type="NCBIfam" id="TIGR00287">
    <property type="entry name" value="cas1"/>
    <property type="match status" value="1"/>
</dbReference>
<evidence type="ECO:0000256" key="3">
    <source>
        <dbReference type="ARBA" id="ARBA00022759"/>
    </source>
</evidence>
<evidence type="ECO:0000256" key="2">
    <source>
        <dbReference type="ARBA" id="ARBA00022723"/>
    </source>
</evidence>
<keyword evidence="1" id="KW-0540">Nuclease</keyword>
<evidence type="ECO:0000256" key="5">
    <source>
        <dbReference type="ARBA" id="ARBA00022842"/>
    </source>
</evidence>
<dbReference type="Gene3D" id="1.20.120.920">
    <property type="entry name" value="CRISPR-associated endonuclease Cas1, C-terminal domain"/>
    <property type="match status" value="1"/>
</dbReference>
<keyword evidence="3" id="KW-0255">Endonuclease</keyword>
<evidence type="ECO:0008006" key="12">
    <source>
        <dbReference type="Google" id="ProtNLM"/>
    </source>
</evidence>
<keyword evidence="2" id="KW-0479">Metal-binding</keyword>
<keyword evidence="8" id="KW-0464">Manganese</keyword>
<keyword evidence="6" id="KW-0051">Antiviral defense</keyword>
<dbReference type="GO" id="GO:0046872">
    <property type="term" value="F:metal ion binding"/>
    <property type="evidence" value="ECO:0007669"/>
    <property type="project" value="UniProtKB-KW"/>
</dbReference>
<dbReference type="PANTHER" id="PTHR34353:SF2">
    <property type="entry name" value="CRISPR-ASSOCIATED ENDONUCLEASE CAS1 1"/>
    <property type="match status" value="1"/>
</dbReference>
<dbReference type="InterPro" id="IPR042206">
    <property type="entry name" value="CRISPR-assoc_Cas1_C"/>
</dbReference>
<dbReference type="GO" id="GO:0043571">
    <property type="term" value="P:maintenance of CRISPR repeat elements"/>
    <property type="evidence" value="ECO:0007669"/>
    <property type="project" value="InterPro"/>
</dbReference>